<protein>
    <submittedName>
        <fullName evidence="1">Uncharacterized protein</fullName>
    </submittedName>
</protein>
<proteinExistence type="predicted"/>
<comment type="caution">
    <text evidence="1">The sequence shown here is derived from an EMBL/GenBank/DDBJ whole genome shotgun (WGS) entry which is preliminary data.</text>
</comment>
<dbReference type="AlphaFoldDB" id="A0ABD0YJH2"/>
<dbReference type="EMBL" id="JBFDAA010000006">
    <property type="protein sequence ID" value="KAL1131372.1"/>
    <property type="molecule type" value="Genomic_DNA"/>
</dbReference>
<sequence>MGSKRRNMFYENKTQETTEKDTCNLPPFCDCMPCRPSHFITRMPKINEDIVVKYEDESTHEIGQEASWSGFEVEVENDSNESTEQAKSTDSTEEVELVGSNNCINSQIVVECDDRHQRSTGNVISIVVLGKTNVSKESIDEYSAFGLYVEQELKKITNPYALQVTKYKINQVLFEATTGAYHRGLDSSLKNQT</sequence>
<organism evidence="1 2">
    <name type="scientific">Ranatra chinensis</name>
    <dbReference type="NCBI Taxonomy" id="642074"/>
    <lineage>
        <taxon>Eukaryota</taxon>
        <taxon>Metazoa</taxon>
        <taxon>Ecdysozoa</taxon>
        <taxon>Arthropoda</taxon>
        <taxon>Hexapoda</taxon>
        <taxon>Insecta</taxon>
        <taxon>Pterygota</taxon>
        <taxon>Neoptera</taxon>
        <taxon>Paraneoptera</taxon>
        <taxon>Hemiptera</taxon>
        <taxon>Heteroptera</taxon>
        <taxon>Panheteroptera</taxon>
        <taxon>Nepomorpha</taxon>
        <taxon>Nepidae</taxon>
        <taxon>Ranatrinae</taxon>
        <taxon>Ranatra</taxon>
    </lineage>
</organism>
<keyword evidence="2" id="KW-1185">Reference proteome</keyword>
<name>A0ABD0YJH2_9HEMI</name>
<dbReference type="Proteomes" id="UP001558652">
    <property type="component" value="Unassembled WGS sequence"/>
</dbReference>
<accession>A0ABD0YJH2</accession>
<evidence type="ECO:0000313" key="1">
    <source>
        <dbReference type="EMBL" id="KAL1131372.1"/>
    </source>
</evidence>
<reference evidence="1 2" key="1">
    <citation type="submission" date="2024-07" db="EMBL/GenBank/DDBJ databases">
        <title>Chromosome-level genome assembly of the water stick insect Ranatra chinensis (Heteroptera: Nepidae).</title>
        <authorList>
            <person name="Liu X."/>
        </authorList>
    </citation>
    <scope>NUCLEOTIDE SEQUENCE [LARGE SCALE GENOMIC DNA]</scope>
    <source>
        <strain evidence="1">Cailab_2021Rc</strain>
        <tissue evidence="1">Muscle</tissue>
    </source>
</reference>
<evidence type="ECO:0000313" key="2">
    <source>
        <dbReference type="Proteomes" id="UP001558652"/>
    </source>
</evidence>
<gene>
    <name evidence="1" type="ORF">AAG570_010989</name>
</gene>